<keyword evidence="8" id="KW-1185">Reference proteome</keyword>
<sequence>MGKHRRLDGHRLLAELGRGSTAVVHLAVDPFGREVALKELTADFAGDAEGRGRLAREIAAQSRVASPYVARLLGGRVGGEQPYVVMQYVPGTPLADLIEAYGAMRGARLLRLARGLALGLAAVHDAGVLHRDVAPGNVMVLGDRPTLIDFGIAQETGAEQLTRRGMVIGTPAYLAPELIEGERATTASDVYAWAATMAYAATGRHPFGRGSLHGVCFRILRGQVDLEGVGEPLASLLRLGLRRDPATRPSARWFAGSLAEWAADAQWTSTPDAQRSGGITQRQQVAA</sequence>
<dbReference type="PANTHER" id="PTHR43289">
    <property type="entry name" value="MITOGEN-ACTIVATED PROTEIN KINASE KINASE KINASE 20-RELATED"/>
    <property type="match status" value="1"/>
</dbReference>
<evidence type="ECO:0000256" key="5">
    <source>
        <dbReference type="PROSITE-ProRule" id="PRU10141"/>
    </source>
</evidence>
<dbReference type="SMART" id="SM00219">
    <property type="entry name" value="TyrKc"/>
    <property type="match status" value="1"/>
</dbReference>
<accession>A0A939PDZ6</accession>
<keyword evidence="7" id="KW-0723">Serine/threonine-protein kinase</keyword>
<dbReference type="SUPFAM" id="SSF56112">
    <property type="entry name" value="Protein kinase-like (PK-like)"/>
    <property type="match status" value="1"/>
</dbReference>
<dbReference type="PANTHER" id="PTHR43289:SF34">
    <property type="entry name" value="SERINE_THREONINE-PROTEIN KINASE YBDM-RELATED"/>
    <property type="match status" value="1"/>
</dbReference>
<proteinExistence type="predicted"/>
<keyword evidence="2 5" id="KW-0547">Nucleotide-binding</keyword>
<dbReference type="PROSITE" id="PS50011">
    <property type="entry name" value="PROTEIN_KINASE_DOM"/>
    <property type="match status" value="1"/>
</dbReference>
<evidence type="ECO:0000313" key="8">
    <source>
        <dbReference type="Proteomes" id="UP000669179"/>
    </source>
</evidence>
<gene>
    <name evidence="7" type="ORF">J4573_25925</name>
</gene>
<dbReference type="InterPro" id="IPR000719">
    <property type="entry name" value="Prot_kinase_dom"/>
</dbReference>
<dbReference type="Gene3D" id="1.10.510.10">
    <property type="entry name" value="Transferase(Phosphotransferase) domain 1"/>
    <property type="match status" value="1"/>
</dbReference>
<dbReference type="Proteomes" id="UP000669179">
    <property type="component" value="Unassembled WGS sequence"/>
</dbReference>
<protein>
    <submittedName>
        <fullName evidence="7">Serine/threonine protein kinase</fullName>
    </submittedName>
</protein>
<evidence type="ECO:0000256" key="2">
    <source>
        <dbReference type="ARBA" id="ARBA00022741"/>
    </source>
</evidence>
<dbReference type="GO" id="GO:0004674">
    <property type="term" value="F:protein serine/threonine kinase activity"/>
    <property type="evidence" value="ECO:0007669"/>
    <property type="project" value="UniProtKB-KW"/>
</dbReference>
<keyword evidence="3 7" id="KW-0418">Kinase</keyword>
<dbReference type="GO" id="GO:0005524">
    <property type="term" value="F:ATP binding"/>
    <property type="evidence" value="ECO:0007669"/>
    <property type="project" value="UniProtKB-UniRule"/>
</dbReference>
<comment type="caution">
    <text evidence="7">The sequence shown here is derived from an EMBL/GenBank/DDBJ whole genome shotgun (WGS) entry which is preliminary data.</text>
</comment>
<dbReference type="AlphaFoldDB" id="A0A939PDZ6"/>
<dbReference type="GO" id="GO:0004713">
    <property type="term" value="F:protein tyrosine kinase activity"/>
    <property type="evidence" value="ECO:0007669"/>
    <property type="project" value="InterPro"/>
</dbReference>
<evidence type="ECO:0000259" key="6">
    <source>
        <dbReference type="PROSITE" id="PS50011"/>
    </source>
</evidence>
<organism evidence="7 8">
    <name type="scientific">Actinomadura barringtoniae</name>
    <dbReference type="NCBI Taxonomy" id="1427535"/>
    <lineage>
        <taxon>Bacteria</taxon>
        <taxon>Bacillati</taxon>
        <taxon>Actinomycetota</taxon>
        <taxon>Actinomycetes</taxon>
        <taxon>Streptosporangiales</taxon>
        <taxon>Thermomonosporaceae</taxon>
        <taxon>Actinomadura</taxon>
    </lineage>
</organism>
<dbReference type="Gene3D" id="3.30.200.20">
    <property type="entry name" value="Phosphorylase Kinase, domain 1"/>
    <property type="match status" value="1"/>
</dbReference>
<dbReference type="PROSITE" id="PS00107">
    <property type="entry name" value="PROTEIN_KINASE_ATP"/>
    <property type="match status" value="1"/>
</dbReference>
<reference evidence="7" key="1">
    <citation type="submission" date="2021-03" db="EMBL/GenBank/DDBJ databases">
        <authorList>
            <person name="Kanchanasin P."/>
            <person name="Saeng-In P."/>
            <person name="Phongsopitanun W."/>
            <person name="Yuki M."/>
            <person name="Kudo T."/>
            <person name="Ohkuma M."/>
            <person name="Tanasupawat S."/>
        </authorList>
    </citation>
    <scope>NUCLEOTIDE SEQUENCE</scope>
    <source>
        <strain evidence="7">GKU 128</strain>
    </source>
</reference>
<dbReference type="PROSITE" id="PS00109">
    <property type="entry name" value="PROTEIN_KINASE_TYR"/>
    <property type="match status" value="1"/>
</dbReference>
<dbReference type="InterPro" id="IPR008266">
    <property type="entry name" value="Tyr_kinase_AS"/>
</dbReference>
<dbReference type="EMBL" id="JAGEOJ010000010">
    <property type="protein sequence ID" value="MBO2450568.1"/>
    <property type="molecule type" value="Genomic_DNA"/>
</dbReference>
<name>A0A939PDZ6_9ACTN</name>
<keyword evidence="4 5" id="KW-0067">ATP-binding</keyword>
<evidence type="ECO:0000313" key="7">
    <source>
        <dbReference type="EMBL" id="MBO2450568.1"/>
    </source>
</evidence>
<keyword evidence="1" id="KW-0808">Transferase</keyword>
<evidence type="ECO:0000256" key="4">
    <source>
        <dbReference type="ARBA" id="ARBA00022840"/>
    </source>
</evidence>
<dbReference type="InterPro" id="IPR017441">
    <property type="entry name" value="Protein_kinase_ATP_BS"/>
</dbReference>
<dbReference type="Pfam" id="PF00069">
    <property type="entry name" value="Pkinase"/>
    <property type="match status" value="1"/>
</dbReference>
<evidence type="ECO:0000256" key="1">
    <source>
        <dbReference type="ARBA" id="ARBA00022679"/>
    </source>
</evidence>
<feature type="binding site" evidence="5">
    <location>
        <position position="38"/>
    </location>
    <ligand>
        <name>ATP</name>
        <dbReference type="ChEBI" id="CHEBI:30616"/>
    </ligand>
</feature>
<dbReference type="RefSeq" id="WP_208258419.1">
    <property type="nucleotide sequence ID" value="NZ_JAGEOJ010000010.1"/>
</dbReference>
<dbReference type="InterPro" id="IPR011009">
    <property type="entry name" value="Kinase-like_dom_sf"/>
</dbReference>
<dbReference type="InterPro" id="IPR020635">
    <property type="entry name" value="Tyr_kinase_cat_dom"/>
</dbReference>
<feature type="domain" description="Protein kinase" evidence="6">
    <location>
        <begin position="10"/>
        <end position="262"/>
    </location>
</feature>
<evidence type="ECO:0000256" key="3">
    <source>
        <dbReference type="ARBA" id="ARBA00022777"/>
    </source>
</evidence>
<dbReference type="CDD" id="cd14014">
    <property type="entry name" value="STKc_PknB_like"/>
    <property type="match status" value="1"/>
</dbReference>